<dbReference type="OrthoDB" id="5769880at2"/>
<dbReference type="EMBL" id="SWDB01000001">
    <property type="protein sequence ID" value="TKB47850.1"/>
    <property type="molecule type" value="Genomic_DNA"/>
</dbReference>
<evidence type="ECO:0000313" key="3">
    <source>
        <dbReference type="Proteomes" id="UP000307999"/>
    </source>
</evidence>
<evidence type="ECO:0000313" key="2">
    <source>
        <dbReference type="EMBL" id="TKB47850.1"/>
    </source>
</evidence>
<feature type="domain" description="Regulator of ribonuclease activity B" evidence="1">
    <location>
        <begin position="6"/>
        <end position="105"/>
    </location>
</feature>
<dbReference type="Proteomes" id="UP000307999">
    <property type="component" value="Unassembled WGS sequence"/>
</dbReference>
<organism evidence="2 3">
    <name type="scientific">Thalassotalea mangrovi</name>
    <dbReference type="NCBI Taxonomy" id="2572245"/>
    <lineage>
        <taxon>Bacteria</taxon>
        <taxon>Pseudomonadati</taxon>
        <taxon>Pseudomonadota</taxon>
        <taxon>Gammaproteobacteria</taxon>
        <taxon>Alteromonadales</taxon>
        <taxon>Colwelliaceae</taxon>
        <taxon>Thalassotalea</taxon>
    </lineage>
</organism>
<proteinExistence type="predicted"/>
<comment type="caution">
    <text evidence="2">The sequence shown here is derived from an EMBL/GenBank/DDBJ whole genome shotgun (WGS) entry which is preliminary data.</text>
</comment>
<dbReference type="InterPro" id="IPR009671">
    <property type="entry name" value="RraB_dom"/>
</dbReference>
<gene>
    <name evidence="2" type="ORF">E8M12_00125</name>
</gene>
<protein>
    <submittedName>
        <fullName evidence="2">Ribonuclease E inhibitor RraB</fullName>
    </submittedName>
</protein>
<name>A0A4U1BAW1_9GAMM</name>
<dbReference type="Gene3D" id="3.30.70.970">
    <property type="entry name" value="RraB-like"/>
    <property type="match status" value="1"/>
</dbReference>
<keyword evidence="3" id="KW-1185">Reference proteome</keyword>
<dbReference type="RefSeq" id="WP_136734038.1">
    <property type="nucleotide sequence ID" value="NZ_SWDB01000001.1"/>
</dbReference>
<dbReference type="Pfam" id="PF06877">
    <property type="entry name" value="RraB"/>
    <property type="match status" value="1"/>
</dbReference>
<dbReference type="SUPFAM" id="SSF89946">
    <property type="entry name" value="Hypothetical protein VC0424"/>
    <property type="match status" value="1"/>
</dbReference>
<accession>A0A4U1BAW1</accession>
<dbReference type="InterPro" id="IPR036701">
    <property type="entry name" value="RraB-like_sf"/>
</dbReference>
<reference evidence="2 3" key="1">
    <citation type="submission" date="2019-04" db="EMBL/GenBank/DDBJ databases">
        <title>Thalassotalea guangxiensis sp. nov., isolated from sediment of the coastal wetland.</title>
        <authorList>
            <person name="Zheng S."/>
            <person name="Zhang D."/>
        </authorList>
    </citation>
    <scope>NUCLEOTIDE SEQUENCE [LARGE SCALE GENOMIC DNA]</scope>
    <source>
        <strain evidence="2 3">ZS-4</strain>
    </source>
</reference>
<sequence>MTIPNDEIGSVLLDMQDAGMDLTQPVVVEFFQLFESKTNAQALADFLQTQQEVISVTLHPDQTPEVWDVDCTVEMVPSYENIKAKEAYFEKLARQYDGYNDGWGVHFEES</sequence>
<evidence type="ECO:0000259" key="1">
    <source>
        <dbReference type="Pfam" id="PF06877"/>
    </source>
</evidence>
<dbReference type="AlphaFoldDB" id="A0A4U1BAW1"/>